<organism evidence="1">
    <name type="scientific">Rhizophora mucronata</name>
    <name type="common">Asiatic mangrove</name>
    <dbReference type="NCBI Taxonomy" id="61149"/>
    <lineage>
        <taxon>Eukaryota</taxon>
        <taxon>Viridiplantae</taxon>
        <taxon>Streptophyta</taxon>
        <taxon>Embryophyta</taxon>
        <taxon>Tracheophyta</taxon>
        <taxon>Spermatophyta</taxon>
        <taxon>Magnoliopsida</taxon>
        <taxon>eudicotyledons</taxon>
        <taxon>Gunneridae</taxon>
        <taxon>Pentapetalae</taxon>
        <taxon>rosids</taxon>
        <taxon>fabids</taxon>
        <taxon>Malpighiales</taxon>
        <taxon>Rhizophoraceae</taxon>
        <taxon>Rhizophora</taxon>
    </lineage>
</organism>
<sequence>MSKFRTQYFSMPHLASRISDRLRIQPWIRLCHPCEAWRP</sequence>
<proteinExistence type="predicted"/>
<protein>
    <submittedName>
        <fullName evidence="1">Uncharacterized protein</fullName>
    </submittedName>
</protein>
<name>A0A2P2P1R9_RHIMU</name>
<reference evidence="1" key="1">
    <citation type="submission" date="2018-02" db="EMBL/GenBank/DDBJ databases">
        <title>Rhizophora mucronata_Transcriptome.</title>
        <authorList>
            <person name="Meera S.P."/>
            <person name="Sreeshan A."/>
            <person name="Augustine A."/>
        </authorList>
    </citation>
    <scope>NUCLEOTIDE SEQUENCE</scope>
    <source>
        <tissue evidence="1">Leaf</tissue>
    </source>
</reference>
<accession>A0A2P2P1R9</accession>
<dbReference type="AlphaFoldDB" id="A0A2P2P1R9"/>
<evidence type="ECO:0000313" key="1">
    <source>
        <dbReference type="EMBL" id="MBX48667.1"/>
    </source>
</evidence>
<dbReference type="EMBL" id="GGEC01068183">
    <property type="protein sequence ID" value="MBX48667.1"/>
    <property type="molecule type" value="Transcribed_RNA"/>
</dbReference>